<feature type="transmembrane region" description="Helical" evidence="1">
    <location>
        <begin position="270"/>
        <end position="291"/>
    </location>
</feature>
<reference evidence="2 3" key="1">
    <citation type="submission" date="2020-04" db="EMBL/GenBank/DDBJ databases">
        <title>Genome sequencing of novel species.</title>
        <authorList>
            <person name="Heo J."/>
            <person name="Kim S.-J."/>
            <person name="Kim J.-S."/>
            <person name="Hong S.-B."/>
            <person name="Kwon S.-W."/>
        </authorList>
    </citation>
    <scope>NUCLEOTIDE SEQUENCE [LARGE SCALE GENOMIC DNA]</scope>
    <source>
        <strain evidence="2 3">CJU-R4</strain>
    </source>
</reference>
<feature type="transmembrane region" description="Helical" evidence="1">
    <location>
        <begin position="383"/>
        <end position="403"/>
    </location>
</feature>
<accession>A0A7L5DJ26</accession>
<gene>
    <name evidence="2" type="ORF">HH216_06375</name>
</gene>
<evidence type="ECO:0000256" key="1">
    <source>
        <dbReference type="SAM" id="Phobius"/>
    </source>
</evidence>
<sequence length="554" mass="62101">MTPLILSILDRLQGLFRWLGADYSQLRAIVQVKLMMDNRRNYTTLGRYGQQKKDSDPPNNTFLKVLGFYALFGTLLSLQLAFKDRESLFFPLILQFAYVMILCAMTLISDFSSIILDSSDNQIILPRPVSSRTLWLARITHISVYLFAIALATGIGSILVLGYRFGPVAGLLFLFLSLLSAMLMVFLTNLLYLGLMRFISEDKLREIINYVQIVMAIAFYGGYQLIPRLINRSDLSDALDRQWWHYLVPPMWMAGAVDSVLQRTFDTDHLLLIALAILMPVGGIWVMSQFMTGSFTEKLSSLDQDSKSAQPIAATVAQPTRLLDQLAGWFTGSLLERAAFAFAWRIMGRDRKFKLKTYPQLGFGFVYIVFMSVRGGGFNNSEFSTLFSLYFAGLYGMVAQYQLSASDSFKASWLYGAAPIRQPGDILTGALKAIIVKLVTPFYLLVAAYLLGKNGFDKVDDIMLGYANTIVMLLASALLSDRRMPFSVPVDAVNQSNTGRSLLTLVVLTLVGGLHFILTLIPYGVWGGIVLALLVVWLLMRQYQRTNWNQIAMA</sequence>
<dbReference type="EMBL" id="CP051677">
    <property type="protein sequence ID" value="QJD78085.1"/>
    <property type="molecule type" value="Genomic_DNA"/>
</dbReference>
<feature type="transmembrane region" description="Helical" evidence="1">
    <location>
        <begin position="62"/>
        <end position="82"/>
    </location>
</feature>
<feature type="transmembrane region" description="Helical" evidence="1">
    <location>
        <begin position="430"/>
        <end position="451"/>
    </location>
</feature>
<feature type="transmembrane region" description="Helical" evidence="1">
    <location>
        <begin position="88"/>
        <end position="108"/>
    </location>
</feature>
<feature type="transmembrane region" description="Helical" evidence="1">
    <location>
        <begin position="358"/>
        <end position="377"/>
    </location>
</feature>
<evidence type="ECO:0000313" key="3">
    <source>
        <dbReference type="Proteomes" id="UP000501128"/>
    </source>
</evidence>
<evidence type="ECO:0000313" key="2">
    <source>
        <dbReference type="EMBL" id="QJD78085.1"/>
    </source>
</evidence>
<dbReference type="KEGG" id="srho:HH216_06375"/>
<feature type="transmembrane region" description="Helical" evidence="1">
    <location>
        <begin position="207"/>
        <end position="223"/>
    </location>
</feature>
<protein>
    <submittedName>
        <fullName evidence="2">Uncharacterized protein</fullName>
    </submittedName>
</protein>
<proteinExistence type="predicted"/>
<keyword evidence="1" id="KW-0472">Membrane</keyword>
<feature type="transmembrane region" description="Helical" evidence="1">
    <location>
        <begin position="501"/>
        <end position="517"/>
    </location>
</feature>
<feature type="transmembrane region" description="Helical" evidence="1">
    <location>
        <begin position="523"/>
        <end position="540"/>
    </location>
</feature>
<dbReference type="Proteomes" id="UP000501128">
    <property type="component" value="Chromosome"/>
</dbReference>
<keyword evidence="3" id="KW-1185">Reference proteome</keyword>
<keyword evidence="1" id="KW-1133">Transmembrane helix</keyword>
<name>A0A7L5DJ26_9BACT</name>
<feature type="transmembrane region" description="Helical" evidence="1">
    <location>
        <begin position="326"/>
        <end position="346"/>
    </location>
</feature>
<feature type="transmembrane region" description="Helical" evidence="1">
    <location>
        <begin position="142"/>
        <end position="165"/>
    </location>
</feature>
<keyword evidence="1" id="KW-0812">Transmembrane</keyword>
<dbReference type="AlphaFoldDB" id="A0A7L5DJ26"/>
<feature type="transmembrane region" description="Helical" evidence="1">
    <location>
        <begin position="171"/>
        <end position="195"/>
    </location>
</feature>
<dbReference type="RefSeq" id="WP_169550029.1">
    <property type="nucleotide sequence ID" value="NZ_CP051677.1"/>
</dbReference>
<organism evidence="2 3">
    <name type="scientific">Spirosoma rhododendri</name>
    <dbReference type="NCBI Taxonomy" id="2728024"/>
    <lineage>
        <taxon>Bacteria</taxon>
        <taxon>Pseudomonadati</taxon>
        <taxon>Bacteroidota</taxon>
        <taxon>Cytophagia</taxon>
        <taxon>Cytophagales</taxon>
        <taxon>Cytophagaceae</taxon>
        <taxon>Spirosoma</taxon>
    </lineage>
</organism>
<feature type="transmembrane region" description="Helical" evidence="1">
    <location>
        <begin position="463"/>
        <end position="480"/>
    </location>
</feature>